<accession>A0A0E9QCI1</accession>
<reference evidence="1" key="2">
    <citation type="journal article" date="2015" name="Fish Shellfish Immunol.">
        <title>Early steps in the European eel (Anguilla anguilla)-Vibrio vulnificus interaction in the gills: Role of the RtxA13 toxin.</title>
        <authorList>
            <person name="Callol A."/>
            <person name="Pajuelo D."/>
            <person name="Ebbesson L."/>
            <person name="Teles M."/>
            <person name="MacKenzie S."/>
            <person name="Amaro C."/>
        </authorList>
    </citation>
    <scope>NUCLEOTIDE SEQUENCE</scope>
</reference>
<proteinExistence type="predicted"/>
<dbReference type="EMBL" id="GBXM01093986">
    <property type="protein sequence ID" value="JAH14591.1"/>
    <property type="molecule type" value="Transcribed_RNA"/>
</dbReference>
<organism evidence="1">
    <name type="scientific">Anguilla anguilla</name>
    <name type="common">European freshwater eel</name>
    <name type="synonym">Muraena anguilla</name>
    <dbReference type="NCBI Taxonomy" id="7936"/>
    <lineage>
        <taxon>Eukaryota</taxon>
        <taxon>Metazoa</taxon>
        <taxon>Chordata</taxon>
        <taxon>Craniata</taxon>
        <taxon>Vertebrata</taxon>
        <taxon>Euteleostomi</taxon>
        <taxon>Actinopterygii</taxon>
        <taxon>Neopterygii</taxon>
        <taxon>Teleostei</taxon>
        <taxon>Anguilliformes</taxon>
        <taxon>Anguillidae</taxon>
        <taxon>Anguilla</taxon>
    </lineage>
</organism>
<reference evidence="1" key="1">
    <citation type="submission" date="2014-11" db="EMBL/GenBank/DDBJ databases">
        <authorList>
            <person name="Amaro Gonzalez C."/>
        </authorList>
    </citation>
    <scope>NUCLEOTIDE SEQUENCE</scope>
</reference>
<dbReference type="AlphaFoldDB" id="A0A0E9QCI1"/>
<sequence>MCAQTPESNVMIKNRMYTGNKECFCGFTMCSPLL</sequence>
<name>A0A0E9QCI1_ANGAN</name>
<protein>
    <submittedName>
        <fullName evidence="1">Uncharacterized protein</fullName>
    </submittedName>
</protein>
<evidence type="ECO:0000313" key="1">
    <source>
        <dbReference type="EMBL" id="JAH14591.1"/>
    </source>
</evidence>